<keyword evidence="1" id="KW-0812">Transmembrane</keyword>
<proteinExistence type="predicted"/>
<dbReference type="EMBL" id="DF836393">
    <property type="protein sequence ID" value="GAN05877.1"/>
    <property type="molecule type" value="Genomic_DNA"/>
</dbReference>
<keyword evidence="3" id="KW-1185">Reference proteome</keyword>
<evidence type="ECO:0000256" key="1">
    <source>
        <dbReference type="SAM" id="Phobius"/>
    </source>
</evidence>
<dbReference type="OrthoDB" id="2211521at2759"/>
<keyword evidence="1" id="KW-0472">Membrane</keyword>
<name>A0A0C9MRG2_9FUNG</name>
<reference evidence="2" key="1">
    <citation type="submission" date="2014-09" db="EMBL/GenBank/DDBJ databases">
        <title>Draft genome sequence of an oleaginous Mucoromycotina fungus Mucor ambiguus NBRC6742.</title>
        <authorList>
            <person name="Takeda I."/>
            <person name="Yamane N."/>
            <person name="Morita T."/>
            <person name="Tamano K."/>
            <person name="Machida M."/>
            <person name="Baker S."/>
            <person name="Koike H."/>
        </authorList>
    </citation>
    <scope>NUCLEOTIDE SEQUENCE</scope>
    <source>
        <strain evidence="2">NBRC 6742</strain>
    </source>
</reference>
<dbReference type="Proteomes" id="UP000053815">
    <property type="component" value="Unassembled WGS sequence"/>
</dbReference>
<accession>A0A0C9MRG2</accession>
<keyword evidence="1" id="KW-1133">Transmembrane helix</keyword>
<dbReference type="AlphaFoldDB" id="A0A0C9MRG2"/>
<protein>
    <submittedName>
        <fullName evidence="2">Uncharacterized protein</fullName>
    </submittedName>
</protein>
<evidence type="ECO:0000313" key="3">
    <source>
        <dbReference type="Proteomes" id="UP000053815"/>
    </source>
</evidence>
<feature type="transmembrane region" description="Helical" evidence="1">
    <location>
        <begin position="340"/>
        <end position="360"/>
    </location>
</feature>
<evidence type="ECO:0000313" key="2">
    <source>
        <dbReference type="EMBL" id="GAN05877.1"/>
    </source>
</evidence>
<organism evidence="2">
    <name type="scientific">Mucor ambiguus</name>
    <dbReference type="NCBI Taxonomy" id="91626"/>
    <lineage>
        <taxon>Eukaryota</taxon>
        <taxon>Fungi</taxon>
        <taxon>Fungi incertae sedis</taxon>
        <taxon>Mucoromycota</taxon>
        <taxon>Mucoromycotina</taxon>
        <taxon>Mucoromycetes</taxon>
        <taxon>Mucorales</taxon>
        <taxon>Mucorineae</taxon>
        <taxon>Mucoraceae</taxon>
        <taxon>Mucor</taxon>
    </lineage>
</organism>
<gene>
    <name evidence="2" type="ORF">MAM1_0104c05353</name>
</gene>
<sequence length="370" mass="43297">MSRQLPDEKCFQNLPQEEVNELIDLQSRFNGVYDSKEYETLVDTLVNASLAIANGTMSSIIDVRRALLSVKEDCLIIYLDRELPLWKQYMENTLKHNVLNLLRMFLRKCRLDLSVFFLIDNTIKNPDITAAYHDFVAHFYLKSHKGCLVYNIFYDKKCKPLKDDDESTASSTTIIPTSIVPKRRVVSQIENELKRMRSFSDFIQSRKRMRIYQASSSHNMFIITTEELKICVPPLDSIMRGLGGIVSVDYRINVFLATYLGTLSAFIPTFQDFEMAQKEGMFESDMRYCDFKNFCTSSFVHVEDYDEYLFNFVVSANEYFYQYFNAFWRDLTNKLMFEPVSFYLTFMATIFSLLSLIQVLQNAKIIPPLY</sequence>